<dbReference type="Gene3D" id="1.10.150.20">
    <property type="entry name" value="5' to 3' exonuclease, C-terminal subdomain"/>
    <property type="match status" value="1"/>
</dbReference>
<dbReference type="GO" id="GO:0042148">
    <property type="term" value="P:DNA strand invasion"/>
    <property type="evidence" value="ECO:0007669"/>
    <property type="project" value="TreeGrafter"/>
</dbReference>
<dbReference type="InterPro" id="IPR013632">
    <property type="entry name" value="Rad51_C"/>
</dbReference>
<dbReference type="GO" id="GO:0140664">
    <property type="term" value="F:ATP-dependent DNA damage sensor activity"/>
    <property type="evidence" value="ECO:0007669"/>
    <property type="project" value="InterPro"/>
</dbReference>
<dbReference type="GO" id="GO:0005524">
    <property type="term" value="F:ATP binding"/>
    <property type="evidence" value="ECO:0007669"/>
    <property type="project" value="UniProtKB-KW"/>
</dbReference>
<dbReference type="OrthoDB" id="10251254at2759"/>
<comment type="caution">
    <text evidence="7">The sequence shown here is derived from an EMBL/GenBank/DDBJ whole genome shotgun (WGS) entry which is preliminary data.</text>
</comment>
<evidence type="ECO:0000256" key="4">
    <source>
        <dbReference type="RuleBase" id="RU003422"/>
    </source>
</evidence>
<feature type="domain" description="RecA family profile 2" evidence="6">
    <location>
        <begin position="331"/>
        <end position="392"/>
    </location>
</feature>
<dbReference type="Proteomes" id="UP000037035">
    <property type="component" value="Unassembled WGS sequence"/>
</dbReference>
<dbReference type="Pfam" id="PF08423">
    <property type="entry name" value="Rad51"/>
    <property type="match status" value="2"/>
</dbReference>
<reference evidence="7 8" key="1">
    <citation type="submission" date="2015-08" db="EMBL/GenBank/DDBJ databases">
        <title>Next Generation Sequencing and Analysis of the Genome of Puccinia sorghi L Schw, the Causal Agent of Maize Common Rust.</title>
        <authorList>
            <person name="Rochi L."/>
            <person name="Burguener G."/>
            <person name="Darino M."/>
            <person name="Turjanski A."/>
            <person name="Kreff E."/>
            <person name="Dieguez M.J."/>
            <person name="Sacco F."/>
        </authorList>
    </citation>
    <scope>NUCLEOTIDE SEQUENCE [LARGE SCALE GENOMIC DNA]</scope>
    <source>
        <strain evidence="7 8">RO10H11247</strain>
    </source>
</reference>
<protein>
    <submittedName>
        <fullName evidence="7">RecA protein</fullName>
    </submittedName>
</protein>
<sequence length="392" mass="42595">MAEGTQEARFYTDVDALQELVIGISAQDIKKLKDGGFATVKAVLTASRKQLTNLKGISEIKVEKIKDSASKMILIEGKSSDVLVDREKIVTLSTGSKAVDAMLGGGIQSQSITEANHTNCFFESVYGEFRCGKTQLCHTLCVTAQLPLEMGGGGGKVIMIFSKPGTSAKKSCIAFDRKKICGLGLIFQAAYIDTEGTFRPERVRTIADRFGMDPEAVLDNIIVGRAANSEHRKGILHEITAIQLIVHLAAKFAEDGTFRLLVSRSRTNNLVRFRIVDSIMALFRVDFSGRGELSERQQKLNQMLARLTRISEEFNLCIFLTNQVQADPGAASMFAGADKKPVGGHVLAHAASTRISLRKGRGDERVAKLCDSPDMPEGEASYKIATGGIEDC</sequence>
<evidence type="ECO:0000313" key="7">
    <source>
        <dbReference type="EMBL" id="KNZ48668.1"/>
    </source>
</evidence>
<name>A0A0L6UJH7_9BASI</name>
<keyword evidence="3" id="KW-0238">DNA-binding</keyword>
<dbReference type="AlphaFoldDB" id="A0A0L6UJH7"/>
<evidence type="ECO:0000256" key="1">
    <source>
        <dbReference type="ARBA" id="ARBA00022741"/>
    </source>
</evidence>
<evidence type="ECO:0000259" key="5">
    <source>
        <dbReference type="PROSITE" id="PS50162"/>
    </source>
</evidence>
<dbReference type="GO" id="GO:0003697">
    <property type="term" value="F:single-stranded DNA binding"/>
    <property type="evidence" value="ECO:0007669"/>
    <property type="project" value="TreeGrafter"/>
</dbReference>
<dbReference type="PANTHER" id="PTHR22942">
    <property type="entry name" value="RECA/RAD51/RADA DNA STRAND-PAIRING FAMILY MEMBER"/>
    <property type="match status" value="1"/>
</dbReference>
<dbReference type="PIRSF" id="PIRSF005856">
    <property type="entry name" value="Rad51"/>
    <property type="match status" value="1"/>
</dbReference>
<keyword evidence="8" id="KW-1185">Reference proteome</keyword>
<comment type="similarity">
    <text evidence="4">Belongs to the RecA family.</text>
</comment>
<gene>
    <name evidence="7" type="ORF">VP01_54g6</name>
</gene>
<dbReference type="GO" id="GO:0000794">
    <property type="term" value="C:condensed nuclear chromosome"/>
    <property type="evidence" value="ECO:0007669"/>
    <property type="project" value="TreeGrafter"/>
</dbReference>
<dbReference type="SUPFAM" id="SSF52540">
    <property type="entry name" value="P-loop containing nucleoside triphosphate hydrolases"/>
    <property type="match status" value="1"/>
</dbReference>
<dbReference type="PROSITE" id="PS50162">
    <property type="entry name" value="RECA_2"/>
    <property type="match status" value="1"/>
</dbReference>
<evidence type="ECO:0000256" key="3">
    <source>
        <dbReference type="ARBA" id="ARBA00023125"/>
    </source>
</evidence>
<dbReference type="GO" id="GO:0006312">
    <property type="term" value="P:mitotic recombination"/>
    <property type="evidence" value="ECO:0007669"/>
    <property type="project" value="TreeGrafter"/>
</dbReference>
<dbReference type="EMBL" id="LAVV01010720">
    <property type="protein sequence ID" value="KNZ48668.1"/>
    <property type="molecule type" value="Genomic_DNA"/>
</dbReference>
<keyword evidence="1 4" id="KW-0547">Nucleotide-binding</keyword>
<dbReference type="STRING" id="27349.A0A0L6UJH7"/>
<dbReference type="GO" id="GO:0000730">
    <property type="term" value="P:DNA recombinase assembly"/>
    <property type="evidence" value="ECO:0007669"/>
    <property type="project" value="TreeGrafter"/>
</dbReference>
<dbReference type="Pfam" id="PF14520">
    <property type="entry name" value="HHH_5"/>
    <property type="match status" value="1"/>
</dbReference>
<keyword evidence="2 4" id="KW-0067">ATP-binding</keyword>
<dbReference type="Gene3D" id="3.40.50.300">
    <property type="entry name" value="P-loop containing nucleotide triphosphate hydrolases"/>
    <property type="match status" value="1"/>
</dbReference>
<dbReference type="InterPro" id="IPR010995">
    <property type="entry name" value="DNA_repair_Rad51/TF_NusA_a-hlx"/>
</dbReference>
<accession>A0A0L6UJH7</accession>
<dbReference type="InterPro" id="IPR020588">
    <property type="entry name" value="RecA_ATP-bd"/>
</dbReference>
<dbReference type="GO" id="GO:0000150">
    <property type="term" value="F:DNA strand exchange activity"/>
    <property type="evidence" value="ECO:0007669"/>
    <property type="project" value="TreeGrafter"/>
</dbReference>
<dbReference type="GO" id="GO:0070192">
    <property type="term" value="P:chromosome organization involved in meiotic cell cycle"/>
    <property type="evidence" value="ECO:0007669"/>
    <property type="project" value="TreeGrafter"/>
</dbReference>
<evidence type="ECO:0000259" key="6">
    <source>
        <dbReference type="PROSITE" id="PS50163"/>
    </source>
</evidence>
<evidence type="ECO:0000256" key="2">
    <source>
        <dbReference type="ARBA" id="ARBA00022840"/>
    </source>
</evidence>
<dbReference type="PANTHER" id="PTHR22942:SF30">
    <property type="entry name" value="MEIOTIC RECOMBINATION PROTEIN DMC1_LIM15 HOMOLOG"/>
    <property type="match status" value="1"/>
</dbReference>
<organism evidence="7 8">
    <name type="scientific">Puccinia sorghi</name>
    <dbReference type="NCBI Taxonomy" id="27349"/>
    <lineage>
        <taxon>Eukaryota</taxon>
        <taxon>Fungi</taxon>
        <taxon>Dikarya</taxon>
        <taxon>Basidiomycota</taxon>
        <taxon>Pucciniomycotina</taxon>
        <taxon>Pucciniomycetes</taxon>
        <taxon>Pucciniales</taxon>
        <taxon>Pucciniaceae</taxon>
        <taxon>Puccinia</taxon>
    </lineage>
</organism>
<dbReference type="SUPFAM" id="SSF47794">
    <property type="entry name" value="Rad51 N-terminal domain-like"/>
    <property type="match status" value="1"/>
</dbReference>
<dbReference type="InterPro" id="IPR020587">
    <property type="entry name" value="RecA_monomer-monomer_interface"/>
</dbReference>
<dbReference type="VEuPathDB" id="FungiDB:VP01_54g6"/>
<dbReference type="PROSITE" id="PS50163">
    <property type="entry name" value="RECA_3"/>
    <property type="match status" value="1"/>
</dbReference>
<dbReference type="InterPro" id="IPR027417">
    <property type="entry name" value="P-loop_NTPase"/>
</dbReference>
<evidence type="ECO:0000313" key="8">
    <source>
        <dbReference type="Proteomes" id="UP000037035"/>
    </source>
</evidence>
<proteinExistence type="inferred from homology"/>
<dbReference type="GO" id="GO:0003690">
    <property type="term" value="F:double-stranded DNA binding"/>
    <property type="evidence" value="ECO:0007669"/>
    <property type="project" value="TreeGrafter"/>
</dbReference>
<feature type="domain" description="RecA family profile 1" evidence="5">
    <location>
        <begin position="88"/>
        <end position="324"/>
    </location>
</feature>
<dbReference type="GO" id="GO:0007131">
    <property type="term" value="P:reciprocal meiotic recombination"/>
    <property type="evidence" value="ECO:0007669"/>
    <property type="project" value="TreeGrafter"/>
</dbReference>
<dbReference type="InterPro" id="IPR016467">
    <property type="entry name" value="DNA_recomb/repair_RecA-like"/>
</dbReference>